<evidence type="ECO:0000313" key="2">
    <source>
        <dbReference type="EMBL" id="KAG8544700.1"/>
    </source>
</evidence>
<name>A0AAV6ZBG6_ENGPU</name>
<feature type="non-terminal residue" evidence="2">
    <location>
        <position position="292"/>
    </location>
</feature>
<dbReference type="InterPro" id="IPR010797">
    <property type="entry name" value="Pex26"/>
</dbReference>
<dbReference type="GO" id="GO:0016558">
    <property type="term" value="P:protein import into peroxisome matrix"/>
    <property type="evidence" value="ECO:0007669"/>
    <property type="project" value="TreeGrafter"/>
</dbReference>
<feature type="compositionally biased region" description="Polar residues" evidence="1">
    <location>
        <begin position="206"/>
        <end position="219"/>
    </location>
</feature>
<dbReference type="GO" id="GO:0045046">
    <property type="term" value="P:protein import into peroxisome membrane"/>
    <property type="evidence" value="ECO:0007669"/>
    <property type="project" value="InterPro"/>
</dbReference>
<proteinExistence type="predicted"/>
<dbReference type="PANTHER" id="PTHR16262">
    <property type="entry name" value="PEROXISOME ASSEMBLY PROTEIN 26"/>
    <property type="match status" value="1"/>
</dbReference>
<dbReference type="GO" id="GO:0044877">
    <property type="term" value="F:protein-containing complex binding"/>
    <property type="evidence" value="ECO:0007669"/>
    <property type="project" value="InterPro"/>
</dbReference>
<accession>A0AAV6ZBG6</accession>
<feature type="region of interest" description="Disordered" evidence="1">
    <location>
        <begin position="197"/>
        <end position="219"/>
    </location>
</feature>
<dbReference type="PANTHER" id="PTHR16262:SF2">
    <property type="entry name" value="PEROXISOME ASSEMBLY PROTEIN 26"/>
    <property type="match status" value="1"/>
</dbReference>
<dbReference type="Pfam" id="PF07163">
    <property type="entry name" value="Pex26"/>
    <property type="match status" value="1"/>
</dbReference>
<dbReference type="EMBL" id="WNYA01002052">
    <property type="protein sequence ID" value="KAG8544700.1"/>
    <property type="molecule type" value="Genomic_DNA"/>
</dbReference>
<sequence>MAVTENVSSCSLSAMWDWSHLSLSGTPPAVTLLDAATDLLVLERNFPGALEMCERGLQIISTEPGERRNNQVKASLVVIAIQALAEMERWREVLPWMLQYYQSPQEIPHNIMEMCLLLYSRVKQPHVMLELSRDWLRGQVTRPSLQYKRVAELHLLNILLPLGHFSEAEDLAVDPRVFTKQQQEAALTAVREEKRRQEEKEAAQIESEQQNQRTLSPSGTGTQIPLRLYQCREKLLSYELCIAGNVRGKYLQVARLLYRALSAAVTWTRRIPLRNTLLALLLLSVIILRLDP</sequence>
<evidence type="ECO:0000313" key="3">
    <source>
        <dbReference type="Proteomes" id="UP000824782"/>
    </source>
</evidence>
<dbReference type="Proteomes" id="UP000824782">
    <property type="component" value="Unassembled WGS sequence"/>
</dbReference>
<dbReference type="GO" id="GO:0005778">
    <property type="term" value="C:peroxisomal membrane"/>
    <property type="evidence" value="ECO:0007669"/>
    <property type="project" value="InterPro"/>
</dbReference>
<keyword evidence="3" id="KW-1185">Reference proteome</keyword>
<organism evidence="2 3">
    <name type="scientific">Engystomops pustulosus</name>
    <name type="common">Tungara frog</name>
    <name type="synonym">Physalaemus pustulosus</name>
    <dbReference type="NCBI Taxonomy" id="76066"/>
    <lineage>
        <taxon>Eukaryota</taxon>
        <taxon>Metazoa</taxon>
        <taxon>Chordata</taxon>
        <taxon>Craniata</taxon>
        <taxon>Vertebrata</taxon>
        <taxon>Euteleostomi</taxon>
        <taxon>Amphibia</taxon>
        <taxon>Batrachia</taxon>
        <taxon>Anura</taxon>
        <taxon>Neobatrachia</taxon>
        <taxon>Hyloidea</taxon>
        <taxon>Leptodactylidae</taxon>
        <taxon>Leiuperinae</taxon>
        <taxon>Engystomops</taxon>
    </lineage>
</organism>
<evidence type="ECO:0008006" key="4">
    <source>
        <dbReference type="Google" id="ProtNLM"/>
    </source>
</evidence>
<evidence type="ECO:0000256" key="1">
    <source>
        <dbReference type="SAM" id="MobiDB-lite"/>
    </source>
</evidence>
<reference evidence="2" key="1">
    <citation type="thesis" date="2020" institute="ProQuest LLC" country="789 East Eisenhower Parkway, Ann Arbor, MI, USA">
        <title>Comparative Genomics and Chromosome Evolution.</title>
        <authorList>
            <person name="Mudd A.B."/>
        </authorList>
    </citation>
    <scope>NUCLEOTIDE SEQUENCE</scope>
    <source>
        <strain evidence="2">237g6f4</strain>
        <tissue evidence="2">Blood</tissue>
    </source>
</reference>
<dbReference type="GO" id="GO:0051117">
    <property type="term" value="F:ATPase binding"/>
    <property type="evidence" value="ECO:0007669"/>
    <property type="project" value="TreeGrafter"/>
</dbReference>
<dbReference type="AlphaFoldDB" id="A0AAV6ZBG6"/>
<gene>
    <name evidence="2" type="ORF">GDO81_022037</name>
</gene>
<comment type="caution">
    <text evidence="2">The sequence shown here is derived from an EMBL/GenBank/DDBJ whole genome shotgun (WGS) entry which is preliminary data.</text>
</comment>
<protein>
    <recommendedName>
        <fullName evidence="4">Peroxisome assembly protein 26</fullName>
    </recommendedName>
</protein>